<keyword evidence="4" id="KW-1185">Reference proteome</keyword>
<reference evidence="3 4" key="1">
    <citation type="submission" date="2016-03" db="EMBL/GenBank/DDBJ databases">
        <title>Whole genome sequencing of Grifola frondosa 9006-11.</title>
        <authorList>
            <person name="Min B."/>
            <person name="Park H."/>
            <person name="Kim J.-G."/>
            <person name="Cho H."/>
            <person name="Oh Y.-L."/>
            <person name="Kong W.-S."/>
            <person name="Choi I.-G."/>
        </authorList>
    </citation>
    <scope>NUCLEOTIDE SEQUENCE [LARGE SCALE GENOMIC DNA]</scope>
    <source>
        <strain evidence="3 4">9006-11</strain>
    </source>
</reference>
<feature type="non-terminal residue" evidence="3">
    <location>
        <position position="1"/>
    </location>
</feature>
<dbReference type="Proteomes" id="UP000092993">
    <property type="component" value="Unassembled WGS sequence"/>
</dbReference>
<dbReference type="PANTHER" id="PTHR31977">
    <property type="entry name" value="UPF0696 PROTEIN C11ORF68"/>
    <property type="match status" value="1"/>
</dbReference>
<gene>
    <name evidence="3" type="ORF">A0H81_10450</name>
</gene>
<feature type="compositionally biased region" description="Low complexity" evidence="2">
    <location>
        <begin position="321"/>
        <end position="332"/>
    </location>
</feature>
<protein>
    <submittedName>
        <fullName evidence="3">Uncharacterized protein</fullName>
    </submittedName>
</protein>
<dbReference type="AlphaFoldDB" id="A0A1C7LZ11"/>
<evidence type="ECO:0000313" key="3">
    <source>
        <dbReference type="EMBL" id="OBZ69955.1"/>
    </source>
</evidence>
<evidence type="ECO:0000313" key="4">
    <source>
        <dbReference type="Proteomes" id="UP000092993"/>
    </source>
</evidence>
<dbReference type="OrthoDB" id="10067381at2759"/>
<dbReference type="PANTHER" id="PTHR31977:SF1">
    <property type="entry name" value="UPF0696 PROTEIN C11ORF68"/>
    <property type="match status" value="1"/>
</dbReference>
<dbReference type="InterPro" id="IPR015034">
    <property type="entry name" value="Bles03"/>
</dbReference>
<feature type="region of interest" description="Disordered" evidence="2">
    <location>
        <begin position="321"/>
        <end position="439"/>
    </location>
</feature>
<comment type="similarity">
    <text evidence="1">Belongs to the UPF0696 family.</text>
</comment>
<dbReference type="STRING" id="5627.A0A1C7LZ11"/>
<dbReference type="Pfam" id="PF08939">
    <property type="entry name" value="Bles03"/>
    <property type="match status" value="1"/>
</dbReference>
<proteinExistence type="inferred from homology"/>
<accession>A0A1C7LZ11</accession>
<evidence type="ECO:0000256" key="2">
    <source>
        <dbReference type="SAM" id="MobiDB-lite"/>
    </source>
</evidence>
<dbReference type="Gene3D" id="3.30.760.10">
    <property type="entry name" value="RNA Cap, Translation Initiation Factor Eif4e"/>
    <property type="match status" value="1"/>
</dbReference>
<feature type="compositionally biased region" description="Acidic residues" evidence="2">
    <location>
        <begin position="383"/>
        <end position="398"/>
    </location>
</feature>
<evidence type="ECO:0000256" key="1">
    <source>
        <dbReference type="ARBA" id="ARBA00010568"/>
    </source>
</evidence>
<dbReference type="SUPFAM" id="SSF55418">
    <property type="entry name" value="eIF4e-like"/>
    <property type="match status" value="1"/>
</dbReference>
<organism evidence="3 4">
    <name type="scientific">Grifola frondosa</name>
    <name type="common">Maitake</name>
    <name type="synonym">Polyporus frondosus</name>
    <dbReference type="NCBI Taxonomy" id="5627"/>
    <lineage>
        <taxon>Eukaryota</taxon>
        <taxon>Fungi</taxon>
        <taxon>Dikarya</taxon>
        <taxon>Basidiomycota</taxon>
        <taxon>Agaricomycotina</taxon>
        <taxon>Agaricomycetes</taxon>
        <taxon>Polyporales</taxon>
        <taxon>Grifolaceae</taxon>
        <taxon>Grifola</taxon>
    </lineage>
</organism>
<dbReference type="EMBL" id="LUGG01000015">
    <property type="protein sequence ID" value="OBZ69955.1"/>
    <property type="molecule type" value="Genomic_DNA"/>
</dbReference>
<name>A0A1C7LZ11_GRIFR</name>
<sequence length="439" mass="49017">CRLQCRRIFSISATIYKYVHITRKHPPPGRRGWRFAFVAVAQPSSTHIVIELLCKMSANDDTVPNEYPYFWSSDSMLSLQEFLSKARIFIAVHCLYGILIINLRWCKMTAQNLYATPYDTVCGILIVSTMSEVTERVEEIKNDASIPTRSNKKKGIKSKKELREEIQEEATEKLKEISIRHGCVSGKWLIFAPSDKVDVIWSSLATSLMSGPLSSTCADLAKVSTCPKNETPNYTHVLCLYMPDVYDKDSVTEVMKILLRNHGMNLMGVKSNLYTAIGLDSKHPSGIQSTTWKNTALMKDSEIKSLKDEYFAELNNAKNAAAEKATAGAATKSKPKLKKKVVADDPFASDDDEEHIDKKGEKGVATASSSKPAPKQKPVEDMFASDEDAEGDADEEEEDRRAEIQAKKGPVKKPSAPKRAQDDEDDEEEAPKKKRKGRS</sequence>
<comment type="caution">
    <text evidence="3">The sequence shown here is derived from an EMBL/GenBank/DDBJ whole genome shotgun (WGS) entry which is preliminary data.</text>
</comment>
<dbReference type="InterPro" id="IPR023398">
    <property type="entry name" value="TIF_eIF4e-like"/>
</dbReference>
<dbReference type="OMA" id="KPWIWVQ"/>